<dbReference type="EMBL" id="CM007896">
    <property type="protein sequence ID" value="OTG21196.1"/>
    <property type="molecule type" value="Genomic_DNA"/>
</dbReference>
<dbReference type="SUPFAM" id="SSF48403">
    <property type="entry name" value="Ankyrin repeat"/>
    <property type="match status" value="1"/>
</dbReference>
<dbReference type="STRING" id="4232.A0A251UE95"/>
<dbReference type="OMA" id="ISRTIRW"/>
<evidence type="ECO:0000313" key="3">
    <source>
        <dbReference type="EMBL" id="OTG21196.1"/>
    </source>
</evidence>
<keyword evidence="4" id="KW-1185">Reference proteome</keyword>
<feature type="region of interest" description="Disordered" evidence="1">
    <location>
        <begin position="154"/>
        <end position="175"/>
    </location>
</feature>
<protein>
    <submittedName>
        <fullName evidence="2 3">Ankyrin repeat-containing domain-containing protein</fullName>
    </submittedName>
</protein>
<evidence type="ECO:0000256" key="1">
    <source>
        <dbReference type="SAM" id="MobiDB-lite"/>
    </source>
</evidence>
<dbReference type="InParanoid" id="A0A251UE95"/>
<reference evidence="2" key="3">
    <citation type="submission" date="2020-06" db="EMBL/GenBank/DDBJ databases">
        <title>Helianthus annuus Genome sequencing and assembly Release 2.</title>
        <authorList>
            <person name="Gouzy J."/>
            <person name="Langlade N."/>
            <person name="Munos S."/>
        </authorList>
    </citation>
    <scope>NUCLEOTIDE SEQUENCE</scope>
    <source>
        <tissue evidence="2">Leaves</tissue>
    </source>
</reference>
<dbReference type="EMBL" id="MNCJ02000322">
    <property type="protein sequence ID" value="KAF5799994.1"/>
    <property type="molecule type" value="Genomic_DNA"/>
</dbReference>
<accession>A0A251UE95</accession>
<reference evidence="3" key="2">
    <citation type="submission" date="2017-02" db="EMBL/GenBank/DDBJ databases">
        <title>Sunflower complete genome.</title>
        <authorList>
            <person name="Langlade N."/>
            <person name="Munos S."/>
        </authorList>
    </citation>
    <scope>NUCLEOTIDE SEQUENCE [LARGE SCALE GENOMIC DNA]</scope>
    <source>
        <tissue evidence="3">Leaves</tissue>
    </source>
</reference>
<dbReference type="Proteomes" id="UP000215914">
    <property type="component" value="Chromosome 7"/>
</dbReference>
<evidence type="ECO:0000313" key="2">
    <source>
        <dbReference type="EMBL" id="KAF5799994.1"/>
    </source>
</evidence>
<dbReference type="Gene3D" id="1.25.40.20">
    <property type="entry name" value="Ankyrin repeat-containing domain"/>
    <property type="match status" value="1"/>
</dbReference>
<dbReference type="Pfam" id="PF12796">
    <property type="entry name" value="Ank_2"/>
    <property type="match status" value="1"/>
</dbReference>
<dbReference type="InterPro" id="IPR036770">
    <property type="entry name" value="Ankyrin_rpt-contain_sf"/>
</dbReference>
<name>A0A251UE95_HELAN</name>
<dbReference type="PANTHER" id="PTHR24177">
    <property type="entry name" value="CASKIN"/>
    <property type="match status" value="1"/>
</dbReference>
<dbReference type="SMART" id="SM00248">
    <property type="entry name" value="ANK"/>
    <property type="match status" value="3"/>
</dbReference>
<dbReference type="AlphaFoldDB" id="A0A251UE95"/>
<proteinExistence type="predicted"/>
<sequence length="299" mass="34195">MQTANLELQNKSYNTALYLAAAAGNIKAVKIMVEKNKALLTIAGGNRKMMPLYVATLYGNKDVVKYMYNHSNNLRDGRWMPLNRGWLLLKCVENDMFDVALKIVTTYPDLGTGSVLEVLARKPEAFREMKLNVISRTIRWGKNLYSEMLSTPQRSQIENPEVGGESGLEDSSLGLEPFPEKRTSMIDRIIKSEFGNREFVVELIWLYPDLIWKVDENNQSIFHVAVAHRHEGIYNLLYEIGSMKDLISPLRDRNDNNMLHLVGKCAKQKRLEDVSGVALKVQRELLWFKEVEAMIPPAY</sequence>
<dbReference type="InterPro" id="IPR002110">
    <property type="entry name" value="Ankyrin_rpt"/>
</dbReference>
<dbReference type="Gramene" id="mRNA:HanXRQr2_Chr07g0310901">
    <property type="protein sequence ID" value="mRNA:HanXRQr2_Chr07g0310901"/>
    <property type="gene ID" value="HanXRQr2_Chr07g0310901"/>
</dbReference>
<dbReference type="PANTHER" id="PTHR24177:SF472">
    <property type="entry name" value="PGG DOMAIN-CONTAINING PROTEIN"/>
    <property type="match status" value="1"/>
</dbReference>
<organism evidence="3 4">
    <name type="scientific">Helianthus annuus</name>
    <name type="common">Common sunflower</name>
    <dbReference type="NCBI Taxonomy" id="4232"/>
    <lineage>
        <taxon>Eukaryota</taxon>
        <taxon>Viridiplantae</taxon>
        <taxon>Streptophyta</taxon>
        <taxon>Embryophyta</taxon>
        <taxon>Tracheophyta</taxon>
        <taxon>Spermatophyta</taxon>
        <taxon>Magnoliopsida</taxon>
        <taxon>eudicotyledons</taxon>
        <taxon>Gunneridae</taxon>
        <taxon>Pentapetalae</taxon>
        <taxon>asterids</taxon>
        <taxon>campanulids</taxon>
        <taxon>Asterales</taxon>
        <taxon>Asteraceae</taxon>
        <taxon>Asteroideae</taxon>
        <taxon>Heliantheae alliance</taxon>
        <taxon>Heliantheae</taxon>
        <taxon>Helianthus</taxon>
    </lineage>
</organism>
<gene>
    <name evidence="3" type="ORF">HannXRQ_Chr07g0201531</name>
    <name evidence="2" type="ORF">HanXRQr2_Chr07g0310901</name>
</gene>
<evidence type="ECO:0000313" key="4">
    <source>
        <dbReference type="Proteomes" id="UP000215914"/>
    </source>
</evidence>
<reference evidence="2 4" key="1">
    <citation type="journal article" date="2017" name="Nature">
        <title>The sunflower genome provides insights into oil metabolism, flowering and Asterid evolution.</title>
        <authorList>
            <person name="Badouin H."/>
            <person name="Gouzy J."/>
            <person name="Grassa C.J."/>
            <person name="Murat F."/>
            <person name="Staton S.E."/>
            <person name="Cottret L."/>
            <person name="Lelandais-Briere C."/>
            <person name="Owens G.L."/>
            <person name="Carrere S."/>
            <person name="Mayjonade B."/>
            <person name="Legrand L."/>
            <person name="Gill N."/>
            <person name="Kane N.C."/>
            <person name="Bowers J.E."/>
            <person name="Hubner S."/>
            <person name="Bellec A."/>
            <person name="Berard A."/>
            <person name="Berges H."/>
            <person name="Blanchet N."/>
            <person name="Boniface M.C."/>
            <person name="Brunel D."/>
            <person name="Catrice O."/>
            <person name="Chaidir N."/>
            <person name="Claudel C."/>
            <person name="Donnadieu C."/>
            <person name="Faraut T."/>
            <person name="Fievet G."/>
            <person name="Helmstetter N."/>
            <person name="King M."/>
            <person name="Knapp S.J."/>
            <person name="Lai Z."/>
            <person name="Le Paslier M.C."/>
            <person name="Lippi Y."/>
            <person name="Lorenzon L."/>
            <person name="Mandel J.R."/>
            <person name="Marage G."/>
            <person name="Marchand G."/>
            <person name="Marquand E."/>
            <person name="Bret-Mestries E."/>
            <person name="Morien E."/>
            <person name="Nambeesan S."/>
            <person name="Nguyen T."/>
            <person name="Pegot-Espagnet P."/>
            <person name="Pouilly N."/>
            <person name="Raftis F."/>
            <person name="Sallet E."/>
            <person name="Schiex T."/>
            <person name="Thomas J."/>
            <person name="Vandecasteele C."/>
            <person name="Vares D."/>
            <person name="Vear F."/>
            <person name="Vautrin S."/>
            <person name="Crespi M."/>
            <person name="Mangin B."/>
            <person name="Burke J.M."/>
            <person name="Salse J."/>
            <person name="Munos S."/>
            <person name="Vincourt P."/>
            <person name="Rieseberg L.H."/>
            <person name="Langlade N.B."/>
        </authorList>
    </citation>
    <scope>NUCLEOTIDE SEQUENCE [LARGE SCALE GENOMIC DNA]</scope>
    <source>
        <strain evidence="4">cv. SF193</strain>
        <tissue evidence="2">Leaves</tissue>
    </source>
</reference>